<gene>
    <name evidence="2" type="ORF">HO173_013092</name>
</gene>
<comment type="caution">
    <text evidence="2">The sequence shown here is derived from an EMBL/GenBank/DDBJ whole genome shotgun (WGS) entry which is preliminary data.</text>
</comment>
<protein>
    <submittedName>
        <fullName evidence="2">Uncharacterized protein</fullName>
    </submittedName>
</protein>
<reference evidence="2 3" key="1">
    <citation type="journal article" date="2020" name="Genomics">
        <title>Complete, high-quality genomes from long-read metagenomic sequencing of two wolf lichen thalli reveals enigmatic genome architecture.</title>
        <authorList>
            <person name="McKenzie S.K."/>
            <person name="Walston R.F."/>
            <person name="Allen J.L."/>
        </authorList>
    </citation>
    <scope>NUCLEOTIDE SEQUENCE [LARGE SCALE GENOMIC DNA]</scope>
    <source>
        <strain evidence="2">WasteWater2</strain>
    </source>
</reference>
<proteinExistence type="predicted"/>
<feature type="region of interest" description="Disordered" evidence="1">
    <location>
        <begin position="337"/>
        <end position="361"/>
    </location>
</feature>
<dbReference type="GeneID" id="59294721"/>
<sequence>MFMRRNPEDGYLLPRTVDDLDRKFLSWIVKWPDEGFRSTSIFNTLQYAGRLRTINDIPPVEVHPRSDCTELTNVMTDDSRYVISPQDLDNIIYMTPGRYPVQETVGGKRCYDLIIQETLLNGKLYQARKRSSRVNQWLANPRRGGNVVSKLVRGRSDYQPFLNDVRGTGRLVKVLAILNQATLAITYKMEGVQDTTHHFSPEKRELKQNLDQAKAQISLAEQSRTRIGLDQELSSEPVAKCLYTEGLKDGGVWNGYEARCEQHNGNLRVEAIKSTIGDVKWLMREVIELSLHQQRSKLFVTPLKAILEGHRDDEVQVGDVVARGQLWTKRGFQHDQLFENSERGGTESEPMWEESNTGTPC</sequence>
<keyword evidence="3" id="KW-1185">Reference proteome</keyword>
<evidence type="ECO:0000256" key="1">
    <source>
        <dbReference type="SAM" id="MobiDB-lite"/>
    </source>
</evidence>
<dbReference type="OrthoDB" id="5403650at2759"/>
<feature type="compositionally biased region" description="Basic and acidic residues" evidence="1">
    <location>
        <begin position="337"/>
        <end position="346"/>
    </location>
</feature>
<evidence type="ECO:0000313" key="2">
    <source>
        <dbReference type="EMBL" id="KAF6223880.1"/>
    </source>
</evidence>
<accession>A0A8H6FD23</accession>
<organism evidence="2 3">
    <name type="scientific">Letharia columbiana</name>
    <dbReference type="NCBI Taxonomy" id="112416"/>
    <lineage>
        <taxon>Eukaryota</taxon>
        <taxon>Fungi</taxon>
        <taxon>Dikarya</taxon>
        <taxon>Ascomycota</taxon>
        <taxon>Pezizomycotina</taxon>
        <taxon>Lecanoromycetes</taxon>
        <taxon>OSLEUM clade</taxon>
        <taxon>Lecanoromycetidae</taxon>
        <taxon>Lecanorales</taxon>
        <taxon>Lecanorineae</taxon>
        <taxon>Parmeliaceae</taxon>
        <taxon>Letharia</taxon>
    </lineage>
</organism>
<dbReference type="AlphaFoldDB" id="A0A8H6FD23"/>
<dbReference type="EMBL" id="JACCJC010000128">
    <property type="protein sequence ID" value="KAF6223880.1"/>
    <property type="molecule type" value="Genomic_DNA"/>
</dbReference>
<name>A0A8H6FD23_9LECA</name>
<dbReference type="RefSeq" id="XP_037158192.1">
    <property type="nucleotide sequence ID" value="XM_037314918.1"/>
</dbReference>
<dbReference type="Proteomes" id="UP000578531">
    <property type="component" value="Unassembled WGS sequence"/>
</dbReference>
<evidence type="ECO:0000313" key="3">
    <source>
        <dbReference type="Proteomes" id="UP000578531"/>
    </source>
</evidence>